<dbReference type="Gene3D" id="2.30.42.10">
    <property type="match status" value="1"/>
</dbReference>
<proteinExistence type="predicted"/>
<dbReference type="Proteomes" id="UP001500392">
    <property type="component" value="Unassembled WGS sequence"/>
</dbReference>
<comment type="caution">
    <text evidence="2">The sequence shown here is derived from an EMBL/GenBank/DDBJ whole genome shotgun (WGS) entry which is preliminary data.</text>
</comment>
<evidence type="ECO:0000313" key="2">
    <source>
        <dbReference type="EMBL" id="GAA4089115.1"/>
    </source>
</evidence>
<dbReference type="SUPFAM" id="SSF50156">
    <property type="entry name" value="PDZ domain-like"/>
    <property type="match status" value="1"/>
</dbReference>
<keyword evidence="1" id="KW-0732">Signal</keyword>
<dbReference type="RefSeq" id="WP_344933012.1">
    <property type="nucleotide sequence ID" value="NZ_BAABDM010000001.1"/>
</dbReference>
<dbReference type="InterPro" id="IPR036034">
    <property type="entry name" value="PDZ_sf"/>
</dbReference>
<feature type="signal peptide" evidence="1">
    <location>
        <begin position="1"/>
        <end position="31"/>
    </location>
</feature>
<evidence type="ECO:0008006" key="4">
    <source>
        <dbReference type="Google" id="ProtNLM"/>
    </source>
</evidence>
<protein>
    <recommendedName>
        <fullName evidence="4">Type II secretion system protein GspC N-terminal domain-containing protein</fullName>
    </recommendedName>
</protein>
<name>A0ABP7WHF7_9GAMM</name>
<gene>
    <name evidence="2" type="ORF">GCM10022414_10000</name>
</gene>
<reference evidence="3" key="1">
    <citation type="journal article" date="2019" name="Int. J. Syst. Evol. Microbiol.">
        <title>The Global Catalogue of Microorganisms (GCM) 10K type strain sequencing project: providing services to taxonomists for standard genome sequencing and annotation.</title>
        <authorList>
            <consortium name="The Broad Institute Genomics Platform"/>
            <consortium name="The Broad Institute Genome Sequencing Center for Infectious Disease"/>
            <person name="Wu L."/>
            <person name="Ma J."/>
        </authorList>
    </citation>
    <scope>NUCLEOTIDE SEQUENCE [LARGE SCALE GENOMIC DNA]</scope>
    <source>
        <strain evidence="3">JCM 17304</strain>
    </source>
</reference>
<evidence type="ECO:0000256" key="1">
    <source>
        <dbReference type="SAM" id="SignalP"/>
    </source>
</evidence>
<keyword evidence="3" id="KW-1185">Reference proteome</keyword>
<sequence length="252" mass="27315">MLFRWVRALSIAAVTALILMLFNAQSPANNAGDEEAQIFNADFASTFGEDPLPQKRLHLLALGGDDEGRFAEIGIDGQAQERRVGTMIAPCVKVVEILSDAVLIDSCGSYALLSQESTVKASSLDLKASLDGGISTLVPTIVDLRESAKVTKLLGDYRQRLYTRPLSLRSAVKVDVRVDSVGERRYYLSPGKDEALFSTLPMQAGDRLVAVNGFSLASSEALTDIYAGIADLSQLALTLERDGQYQVLLLRF</sequence>
<evidence type="ECO:0000313" key="3">
    <source>
        <dbReference type="Proteomes" id="UP001500392"/>
    </source>
</evidence>
<dbReference type="EMBL" id="BAABDM010000001">
    <property type="protein sequence ID" value="GAA4089115.1"/>
    <property type="molecule type" value="Genomic_DNA"/>
</dbReference>
<accession>A0ABP7WHF7</accession>
<feature type="chain" id="PRO_5046887303" description="Type II secretion system protein GspC N-terminal domain-containing protein" evidence="1">
    <location>
        <begin position="32"/>
        <end position="252"/>
    </location>
</feature>
<organism evidence="2 3">
    <name type="scientific">Zhongshania borealis</name>
    <dbReference type="NCBI Taxonomy" id="889488"/>
    <lineage>
        <taxon>Bacteria</taxon>
        <taxon>Pseudomonadati</taxon>
        <taxon>Pseudomonadota</taxon>
        <taxon>Gammaproteobacteria</taxon>
        <taxon>Cellvibrionales</taxon>
        <taxon>Spongiibacteraceae</taxon>
        <taxon>Zhongshania</taxon>
    </lineage>
</organism>